<proteinExistence type="predicted"/>
<dbReference type="EMBL" id="CACTIH010003655">
    <property type="protein sequence ID" value="CAA2980867.1"/>
    <property type="molecule type" value="Genomic_DNA"/>
</dbReference>
<keyword evidence="2" id="KW-1185">Reference proteome</keyword>
<comment type="caution">
    <text evidence="1">The sequence shown here is derived from an EMBL/GenBank/DDBJ whole genome shotgun (WGS) entry which is preliminary data.</text>
</comment>
<evidence type="ECO:0000313" key="1">
    <source>
        <dbReference type="EMBL" id="CAA2980867.1"/>
    </source>
</evidence>
<dbReference type="Gramene" id="OE9A009851T1">
    <property type="protein sequence ID" value="OE9A009851C1"/>
    <property type="gene ID" value="OE9A009851"/>
</dbReference>
<accession>A0A8S0RLW6</accession>
<feature type="non-terminal residue" evidence="1">
    <location>
        <position position="95"/>
    </location>
</feature>
<dbReference type="AlphaFoldDB" id="A0A8S0RLW6"/>
<protein>
    <submittedName>
        <fullName evidence="1">Uncharacterized protein</fullName>
    </submittedName>
</protein>
<evidence type="ECO:0000313" key="2">
    <source>
        <dbReference type="Proteomes" id="UP000594638"/>
    </source>
</evidence>
<gene>
    <name evidence="1" type="ORF">OLEA9_A009851</name>
</gene>
<reference evidence="1 2" key="1">
    <citation type="submission" date="2019-12" db="EMBL/GenBank/DDBJ databases">
        <authorList>
            <person name="Alioto T."/>
            <person name="Alioto T."/>
            <person name="Gomez Garrido J."/>
        </authorList>
    </citation>
    <scope>NUCLEOTIDE SEQUENCE [LARGE SCALE GENOMIC DNA]</scope>
</reference>
<dbReference type="Proteomes" id="UP000594638">
    <property type="component" value="Unassembled WGS sequence"/>
</dbReference>
<name>A0A8S0RLW6_OLEEU</name>
<organism evidence="1 2">
    <name type="scientific">Olea europaea subsp. europaea</name>
    <dbReference type="NCBI Taxonomy" id="158383"/>
    <lineage>
        <taxon>Eukaryota</taxon>
        <taxon>Viridiplantae</taxon>
        <taxon>Streptophyta</taxon>
        <taxon>Embryophyta</taxon>
        <taxon>Tracheophyta</taxon>
        <taxon>Spermatophyta</taxon>
        <taxon>Magnoliopsida</taxon>
        <taxon>eudicotyledons</taxon>
        <taxon>Gunneridae</taxon>
        <taxon>Pentapetalae</taxon>
        <taxon>asterids</taxon>
        <taxon>lamiids</taxon>
        <taxon>Lamiales</taxon>
        <taxon>Oleaceae</taxon>
        <taxon>Oleeae</taxon>
        <taxon>Olea</taxon>
    </lineage>
</organism>
<sequence>MECEIKGKPVSVLVDNFAEVSVVPPSDIGLDDGAKYTSGLTTYQEVWEAVTLADQTTVRVEGPVSMGNAKEMHVVSWHLVPMFLQNHFNLFATLL</sequence>